<evidence type="ECO:0000256" key="3">
    <source>
        <dbReference type="ARBA" id="ARBA00022801"/>
    </source>
</evidence>
<feature type="domain" description="LRAT" evidence="5">
    <location>
        <begin position="20"/>
        <end position="139"/>
    </location>
</feature>
<dbReference type="Proteomes" id="UP000001646">
    <property type="component" value="Chromosome 5"/>
</dbReference>
<dbReference type="AlphaFoldDB" id="G1KM41"/>
<dbReference type="GO" id="GO:0005737">
    <property type="term" value="C:cytoplasm"/>
    <property type="evidence" value="ECO:0000318"/>
    <property type="project" value="GO_Central"/>
</dbReference>
<comment type="similarity">
    <text evidence="1">Belongs to the H-rev107 family.</text>
</comment>
<reference evidence="6" key="3">
    <citation type="submission" date="2025-09" db="UniProtKB">
        <authorList>
            <consortium name="Ensembl"/>
        </authorList>
    </citation>
    <scope>IDENTIFICATION</scope>
</reference>
<dbReference type="HOGENOM" id="CLU_109418_1_1_1"/>
<dbReference type="eggNOG" id="ENOG502ST57">
    <property type="taxonomic scope" value="Eukaryota"/>
</dbReference>
<evidence type="ECO:0000256" key="1">
    <source>
        <dbReference type="ARBA" id="ARBA00007824"/>
    </source>
</evidence>
<proteinExistence type="inferred from homology"/>
<dbReference type="Pfam" id="PF04970">
    <property type="entry name" value="LRAT"/>
    <property type="match status" value="1"/>
</dbReference>
<organism evidence="6 7">
    <name type="scientific">Anolis carolinensis</name>
    <name type="common">Green anole</name>
    <name type="synonym">American chameleon</name>
    <dbReference type="NCBI Taxonomy" id="28377"/>
    <lineage>
        <taxon>Eukaryota</taxon>
        <taxon>Metazoa</taxon>
        <taxon>Chordata</taxon>
        <taxon>Craniata</taxon>
        <taxon>Vertebrata</taxon>
        <taxon>Euteleostomi</taxon>
        <taxon>Lepidosauria</taxon>
        <taxon>Squamata</taxon>
        <taxon>Bifurcata</taxon>
        <taxon>Unidentata</taxon>
        <taxon>Episquamata</taxon>
        <taxon>Toxicofera</taxon>
        <taxon>Iguania</taxon>
        <taxon>Dactyloidae</taxon>
        <taxon>Anolis</taxon>
    </lineage>
</organism>
<keyword evidence="7" id="KW-1185">Reference proteome</keyword>
<dbReference type="Ensembl" id="ENSACAT00000012305.3">
    <property type="protein sequence ID" value="ENSACAP00000012060.3"/>
    <property type="gene ID" value="ENSACAG00000012318.3"/>
</dbReference>
<reference evidence="6" key="2">
    <citation type="submission" date="2025-08" db="UniProtKB">
        <authorList>
            <consortium name="Ensembl"/>
        </authorList>
    </citation>
    <scope>IDENTIFICATION</scope>
</reference>
<dbReference type="InterPro" id="IPR007053">
    <property type="entry name" value="LRAT_dom"/>
</dbReference>
<dbReference type="GO" id="GO:0070292">
    <property type="term" value="P:N-acylphosphatidylethanolamine metabolic process"/>
    <property type="evidence" value="ECO:0000318"/>
    <property type="project" value="GO_Central"/>
</dbReference>
<evidence type="ECO:0000313" key="6">
    <source>
        <dbReference type="Ensembl" id="ENSACAP00000012060.3"/>
    </source>
</evidence>
<evidence type="ECO:0000313" key="7">
    <source>
        <dbReference type="Proteomes" id="UP000001646"/>
    </source>
</evidence>
<dbReference type="STRING" id="28377.ENSACAP00000012060"/>
<protein>
    <recommendedName>
        <fullName evidence="5">LRAT domain-containing protein</fullName>
    </recommendedName>
</protein>
<accession>G1KM41</accession>
<dbReference type="Gene3D" id="3.90.1720.10">
    <property type="entry name" value="endopeptidase domain like (from Nostoc punctiforme)"/>
    <property type="match status" value="1"/>
</dbReference>
<keyword evidence="3" id="KW-0378">Hydrolase</keyword>
<sequence>MKEDIVHVFRNKDIPKPGDMIQFQMPLFQHWGIYVGNGDVVHFALPGNMRGGRGEDSRHKFSLIQHSLKVRKAKVKNVSPVLTYAVYNKYDKDHSPLPPEHVVKRAEHMVGKIIKYDPGRANCEHFVTLMRYNVAISRQVRLPCILFLITVFMNLAPKHLNILKILTTKTLATNKLTTNIDKIA</sequence>
<dbReference type="PANTHER" id="PTHR13943:SF31">
    <property type="entry name" value="PHOSPHOLIPASE A AND ACYLTRANSFERASE 3"/>
    <property type="match status" value="1"/>
</dbReference>
<dbReference type="GO" id="GO:0004623">
    <property type="term" value="F:phospholipase A2 activity"/>
    <property type="evidence" value="ECO:0000318"/>
    <property type="project" value="GO_Central"/>
</dbReference>
<dbReference type="GeneTree" id="ENSGT00940000162660"/>
<evidence type="ECO:0000256" key="4">
    <source>
        <dbReference type="ARBA" id="ARBA00023098"/>
    </source>
</evidence>
<dbReference type="InterPro" id="IPR051496">
    <property type="entry name" value="H-rev107_PLA/AT"/>
</dbReference>
<dbReference type="GO" id="GO:0008970">
    <property type="term" value="F:phospholipase A1 activity"/>
    <property type="evidence" value="ECO:0000318"/>
    <property type="project" value="GO_Central"/>
</dbReference>
<dbReference type="PROSITE" id="PS51934">
    <property type="entry name" value="LRAT"/>
    <property type="match status" value="1"/>
</dbReference>
<keyword evidence="2" id="KW-0808">Transferase</keyword>
<dbReference type="GO" id="GO:0016410">
    <property type="term" value="F:N-acyltransferase activity"/>
    <property type="evidence" value="ECO:0000318"/>
    <property type="project" value="GO_Central"/>
</dbReference>
<dbReference type="InParanoid" id="G1KM41"/>
<name>G1KM41_ANOCA</name>
<dbReference type="PANTHER" id="PTHR13943">
    <property type="entry name" value="HRAS-LIKE SUPPRESSOR - RELATED"/>
    <property type="match status" value="1"/>
</dbReference>
<evidence type="ECO:0000256" key="2">
    <source>
        <dbReference type="ARBA" id="ARBA00022679"/>
    </source>
</evidence>
<reference evidence="6 7" key="1">
    <citation type="submission" date="2009-12" db="EMBL/GenBank/DDBJ databases">
        <title>The Genome Sequence of Anolis carolinensis (Green Anole Lizard).</title>
        <authorList>
            <consortium name="The Genome Sequencing Platform"/>
            <person name="Di Palma F."/>
            <person name="Alfoldi J."/>
            <person name="Heiman D."/>
            <person name="Young S."/>
            <person name="Grabherr M."/>
            <person name="Johnson J."/>
            <person name="Lander E.S."/>
            <person name="Lindblad-Toh K."/>
        </authorList>
    </citation>
    <scope>NUCLEOTIDE SEQUENCE [LARGE SCALE GENOMIC DNA]</scope>
    <source>
        <strain evidence="6 7">JBL SC #1</strain>
    </source>
</reference>
<dbReference type="Bgee" id="ENSACAG00000012318">
    <property type="expression patterns" value="Expressed in lung and 9 other cell types or tissues"/>
</dbReference>
<keyword evidence="4" id="KW-0443">Lipid metabolism</keyword>
<evidence type="ECO:0000259" key="5">
    <source>
        <dbReference type="PROSITE" id="PS51934"/>
    </source>
</evidence>